<feature type="compositionally biased region" description="Basic and acidic residues" evidence="1">
    <location>
        <begin position="45"/>
        <end position="55"/>
    </location>
</feature>
<dbReference type="EMBL" id="JBHSQJ010000117">
    <property type="protein sequence ID" value="MFC5910409.1"/>
    <property type="molecule type" value="Genomic_DNA"/>
</dbReference>
<feature type="region of interest" description="Disordered" evidence="1">
    <location>
        <begin position="36"/>
        <end position="55"/>
    </location>
</feature>
<comment type="caution">
    <text evidence="2">The sequence shown here is derived from an EMBL/GenBank/DDBJ whole genome shotgun (WGS) entry which is preliminary data.</text>
</comment>
<sequence>MALIAHLGIWNHFHNQIIGDREGRLERRRRVLHHRVERHRPRRPSHLEPDLPGRGEARRSDVALHAARDPGDPTAWNDILAGARAVWNLVKAALINPITEAWHTITSTVSKIGSAIGSGLSKAWTAVKDIGSKFLSIGASIVEGIINGVENAASSLFSSLKNLASGALNAAKSALGINSPSKVFASVVGVSIPEGIAKGVDDHAMVAHNAVKKMTAALPTSASASFTGSTKLAAPLPTLAALPAGGGRGNVGQAPIVFDFRGSRSCPTATWTCWCRRSAGESPRTRSRPGCE</sequence>
<gene>
    <name evidence="2" type="ORF">ACFP3V_24715</name>
</gene>
<evidence type="ECO:0000313" key="3">
    <source>
        <dbReference type="Proteomes" id="UP001596174"/>
    </source>
</evidence>
<protein>
    <submittedName>
        <fullName evidence="2">Uncharacterized protein</fullName>
    </submittedName>
</protein>
<name>A0ABW1G6N9_9ACTN</name>
<proteinExistence type="predicted"/>
<dbReference type="RefSeq" id="WP_380587526.1">
    <property type="nucleotide sequence ID" value="NZ_JBHSQJ010000117.1"/>
</dbReference>
<reference evidence="3" key="1">
    <citation type="journal article" date="2019" name="Int. J. Syst. Evol. Microbiol.">
        <title>The Global Catalogue of Microorganisms (GCM) 10K type strain sequencing project: providing services to taxonomists for standard genome sequencing and annotation.</title>
        <authorList>
            <consortium name="The Broad Institute Genomics Platform"/>
            <consortium name="The Broad Institute Genome Sequencing Center for Infectious Disease"/>
            <person name="Wu L."/>
            <person name="Ma J."/>
        </authorList>
    </citation>
    <scope>NUCLEOTIDE SEQUENCE [LARGE SCALE GENOMIC DNA]</scope>
    <source>
        <strain evidence="3">JCM 4816</strain>
    </source>
</reference>
<accession>A0ABW1G6N9</accession>
<keyword evidence="3" id="KW-1185">Reference proteome</keyword>
<dbReference type="Proteomes" id="UP001596174">
    <property type="component" value="Unassembled WGS sequence"/>
</dbReference>
<evidence type="ECO:0000313" key="2">
    <source>
        <dbReference type="EMBL" id="MFC5910409.1"/>
    </source>
</evidence>
<organism evidence="2 3">
    <name type="scientific">Streptacidiphilus monticola</name>
    <dbReference type="NCBI Taxonomy" id="2161674"/>
    <lineage>
        <taxon>Bacteria</taxon>
        <taxon>Bacillati</taxon>
        <taxon>Actinomycetota</taxon>
        <taxon>Actinomycetes</taxon>
        <taxon>Kitasatosporales</taxon>
        <taxon>Streptomycetaceae</taxon>
        <taxon>Streptacidiphilus</taxon>
    </lineage>
</organism>
<evidence type="ECO:0000256" key="1">
    <source>
        <dbReference type="SAM" id="MobiDB-lite"/>
    </source>
</evidence>